<evidence type="ECO:0000256" key="5">
    <source>
        <dbReference type="SAM" id="MobiDB-lite"/>
    </source>
</evidence>
<dbReference type="InterPro" id="IPR005234">
    <property type="entry name" value="ScpB_csome_segregation"/>
</dbReference>
<keyword evidence="3" id="KW-0159">Chromosome partition</keyword>
<accession>A0A8J6YWA0</accession>
<dbReference type="PANTHER" id="PTHR34298:SF2">
    <property type="entry name" value="SEGREGATION AND CONDENSATION PROTEIN B"/>
    <property type="match status" value="1"/>
</dbReference>
<dbReference type="Pfam" id="PF04079">
    <property type="entry name" value="SMC_ScpB"/>
    <property type="match status" value="1"/>
</dbReference>
<reference evidence="6" key="1">
    <citation type="submission" date="2020-09" db="EMBL/GenBank/DDBJ databases">
        <title>A novel bacterium of genus Mangrovicoccus, isolated from South China Sea.</title>
        <authorList>
            <person name="Huang H."/>
            <person name="Mo K."/>
            <person name="Hu Y."/>
        </authorList>
    </citation>
    <scope>NUCLEOTIDE SEQUENCE</scope>
    <source>
        <strain evidence="6">HB182678</strain>
    </source>
</reference>
<dbReference type="PIRSF" id="PIRSF019345">
    <property type="entry name" value="ScpB"/>
    <property type="match status" value="1"/>
</dbReference>
<name>A0A8J6YWA0_9RHOB</name>
<dbReference type="InterPro" id="IPR036390">
    <property type="entry name" value="WH_DNA-bd_sf"/>
</dbReference>
<keyword evidence="1" id="KW-0963">Cytoplasm</keyword>
<evidence type="ECO:0000256" key="1">
    <source>
        <dbReference type="ARBA" id="ARBA00022490"/>
    </source>
</evidence>
<keyword evidence="2" id="KW-0132">Cell division</keyword>
<evidence type="ECO:0000256" key="3">
    <source>
        <dbReference type="ARBA" id="ARBA00022829"/>
    </source>
</evidence>
<dbReference type="SUPFAM" id="SSF46785">
    <property type="entry name" value="Winged helix' DNA-binding domain"/>
    <property type="match status" value="2"/>
</dbReference>
<protein>
    <submittedName>
        <fullName evidence="6">SMC-Scp complex subunit ScpB</fullName>
    </submittedName>
</protein>
<organism evidence="6 7">
    <name type="scientific">Mangrovicoccus algicola</name>
    <dbReference type="NCBI Taxonomy" id="2771008"/>
    <lineage>
        <taxon>Bacteria</taxon>
        <taxon>Pseudomonadati</taxon>
        <taxon>Pseudomonadota</taxon>
        <taxon>Alphaproteobacteria</taxon>
        <taxon>Rhodobacterales</taxon>
        <taxon>Paracoccaceae</taxon>
        <taxon>Mangrovicoccus</taxon>
    </lineage>
</organism>
<dbReference type="PANTHER" id="PTHR34298">
    <property type="entry name" value="SEGREGATION AND CONDENSATION PROTEIN B"/>
    <property type="match status" value="1"/>
</dbReference>
<dbReference type="Proteomes" id="UP000609121">
    <property type="component" value="Unassembled WGS sequence"/>
</dbReference>
<keyword evidence="4" id="KW-0131">Cell cycle</keyword>
<proteinExistence type="predicted"/>
<dbReference type="InterPro" id="IPR036388">
    <property type="entry name" value="WH-like_DNA-bd_sf"/>
</dbReference>
<dbReference type="EMBL" id="JACVXA010000088">
    <property type="protein sequence ID" value="MBE3640368.1"/>
    <property type="molecule type" value="Genomic_DNA"/>
</dbReference>
<dbReference type="GO" id="GO:0051304">
    <property type="term" value="P:chromosome separation"/>
    <property type="evidence" value="ECO:0007669"/>
    <property type="project" value="InterPro"/>
</dbReference>
<dbReference type="RefSeq" id="WP_193186385.1">
    <property type="nucleotide sequence ID" value="NZ_JACVXA010000088.1"/>
</dbReference>
<evidence type="ECO:0000313" key="7">
    <source>
        <dbReference type="Proteomes" id="UP000609121"/>
    </source>
</evidence>
<sequence length="202" mass="21946">MSGFDRDLAALPPEQRWREWMRRVEAVLFASQAPVGREALARVVGEGAPLELLLDDLRVEMEGRPCELAQVAGGWQMRTRPGFAEVIKVAANLPEPRMELGPFETAVLAAIAYHQPLTRAGLADIFGKEVPRDLLSRLRAADLIAPGPRSPSPGAPYTYVTTQGFLARFDLGTLDDLPDREALTDAGLTREQVDEAAGGDDG</sequence>
<evidence type="ECO:0000256" key="2">
    <source>
        <dbReference type="ARBA" id="ARBA00022618"/>
    </source>
</evidence>
<dbReference type="Gene3D" id="1.10.10.10">
    <property type="entry name" value="Winged helix-like DNA-binding domain superfamily/Winged helix DNA-binding domain"/>
    <property type="match status" value="2"/>
</dbReference>
<dbReference type="AlphaFoldDB" id="A0A8J6YWA0"/>
<keyword evidence="7" id="KW-1185">Reference proteome</keyword>
<evidence type="ECO:0000256" key="4">
    <source>
        <dbReference type="ARBA" id="ARBA00023306"/>
    </source>
</evidence>
<dbReference type="GO" id="GO:0051301">
    <property type="term" value="P:cell division"/>
    <property type="evidence" value="ECO:0007669"/>
    <property type="project" value="UniProtKB-KW"/>
</dbReference>
<gene>
    <name evidence="6" type="ORF">ICN82_19365</name>
</gene>
<feature type="region of interest" description="Disordered" evidence="5">
    <location>
        <begin position="183"/>
        <end position="202"/>
    </location>
</feature>
<evidence type="ECO:0000313" key="6">
    <source>
        <dbReference type="EMBL" id="MBE3640368.1"/>
    </source>
</evidence>
<comment type="caution">
    <text evidence="6">The sequence shown here is derived from an EMBL/GenBank/DDBJ whole genome shotgun (WGS) entry which is preliminary data.</text>
</comment>